<dbReference type="EMBL" id="WKRD01000002">
    <property type="protein sequence ID" value="MSC56234.1"/>
    <property type="molecule type" value="Genomic_DNA"/>
</dbReference>
<dbReference type="Proteomes" id="UP000285844">
    <property type="component" value="Unassembled WGS sequence"/>
</dbReference>
<evidence type="ECO:0000313" key="11">
    <source>
        <dbReference type="Proteomes" id="UP000284794"/>
    </source>
</evidence>
<evidence type="ECO:0000256" key="2">
    <source>
        <dbReference type="SAM" id="Phobius"/>
    </source>
</evidence>
<sequence length="86" mass="10015">MNKFRNVPAIITLLAGFITSVIMIKYRYTLVNFMWILICVMLAFYICGMLIRFALNKVAEKKENKQKASDEEKEDVSNMEESAQQE</sequence>
<evidence type="ECO:0000313" key="4">
    <source>
        <dbReference type="EMBL" id="CUQ80825.1"/>
    </source>
</evidence>
<evidence type="ECO:0000256" key="1">
    <source>
        <dbReference type="SAM" id="MobiDB-lite"/>
    </source>
</evidence>
<dbReference type="RefSeq" id="WP_022097327.1">
    <property type="nucleotide sequence ID" value="NZ_CABIXW010000002.1"/>
</dbReference>
<evidence type="ECO:0000313" key="7">
    <source>
        <dbReference type="EMBL" id="RHD06900.1"/>
    </source>
</evidence>
<dbReference type="Proteomes" id="UP000095780">
    <property type="component" value="Unassembled WGS sequence"/>
</dbReference>
<dbReference type="EMBL" id="QROY01000015">
    <property type="protein sequence ID" value="RHL65483.1"/>
    <property type="molecule type" value="Genomic_DNA"/>
</dbReference>
<evidence type="ECO:0000313" key="14">
    <source>
        <dbReference type="Proteomes" id="UP000481964"/>
    </source>
</evidence>
<dbReference type="EMBL" id="QSIS01000016">
    <property type="protein sequence ID" value="RHD06900.1"/>
    <property type="molecule type" value="Genomic_DNA"/>
</dbReference>
<dbReference type="Proteomes" id="UP000095621">
    <property type="component" value="Unassembled WGS sequence"/>
</dbReference>
<gene>
    <name evidence="8" type="ORF">DW007_13390</name>
    <name evidence="7" type="ORF">DW811_11025</name>
    <name evidence="6" type="ORF">DW858_11465</name>
    <name evidence="3" type="ORF">ERS852490_01246</name>
    <name evidence="4" type="ORF">ERS852492_00580</name>
    <name evidence="5" type="ORF">GKE48_02040</name>
</gene>
<evidence type="ECO:0000313" key="13">
    <source>
        <dbReference type="Proteomes" id="UP000285844"/>
    </source>
</evidence>
<accession>A0A174YVS1</accession>
<keyword evidence="2" id="KW-1133">Transmembrane helix</keyword>
<keyword evidence="2" id="KW-0812">Transmembrane</keyword>
<proteinExistence type="predicted"/>
<dbReference type="Proteomes" id="UP000284794">
    <property type="component" value="Unassembled WGS sequence"/>
</dbReference>
<evidence type="ECO:0000313" key="3">
    <source>
        <dbReference type="EMBL" id="CUQ76779.1"/>
    </source>
</evidence>
<evidence type="ECO:0000313" key="10">
    <source>
        <dbReference type="Proteomes" id="UP000095780"/>
    </source>
</evidence>
<feature type="transmembrane region" description="Helical" evidence="2">
    <location>
        <begin position="34"/>
        <end position="55"/>
    </location>
</feature>
<reference evidence="9 10" key="1">
    <citation type="submission" date="2015-09" db="EMBL/GenBank/DDBJ databases">
        <authorList>
            <consortium name="Pathogen Informatics"/>
        </authorList>
    </citation>
    <scope>NUCLEOTIDE SEQUENCE [LARGE SCALE GENOMIC DNA]</scope>
    <source>
        <strain evidence="3 9">2789STDY5834875</strain>
        <strain evidence="4 10">2789STDY5834878</strain>
    </source>
</reference>
<protein>
    <submittedName>
        <fullName evidence="3">Uncharacterized protein</fullName>
    </submittedName>
</protein>
<evidence type="ECO:0000313" key="9">
    <source>
        <dbReference type="Proteomes" id="UP000095621"/>
    </source>
</evidence>
<keyword evidence="2" id="KW-0472">Membrane</keyword>
<dbReference type="EMBL" id="CZBV01000002">
    <property type="protein sequence ID" value="CUQ80825.1"/>
    <property type="molecule type" value="Genomic_DNA"/>
</dbReference>
<dbReference type="OrthoDB" id="2068030at2"/>
<feature type="transmembrane region" description="Helical" evidence="2">
    <location>
        <begin position="7"/>
        <end position="28"/>
    </location>
</feature>
<name>A0A174YVS1_9FIRM</name>
<evidence type="ECO:0000313" key="6">
    <source>
        <dbReference type="EMBL" id="RHC11996.1"/>
    </source>
</evidence>
<feature type="compositionally biased region" description="Basic and acidic residues" evidence="1">
    <location>
        <begin position="61"/>
        <end position="70"/>
    </location>
</feature>
<organism evidence="3 9">
    <name type="scientific">Lachnospira eligens</name>
    <dbReference type="NCBI Taxonomy" id="39485"/>
    <lineage>
        <taxon>Bacteria</taxon>
        <taxon>Bacillati</taxon>
        <taxon>Bacillota</taxon>
        <taxon>Clostridia</taxon>
        <taxon>Lachnospirales</taxon>
        <taxon>Lachnospiraceae</taxon>
        <taxon>Lachnospira</taxon>
    </lineage>
</organism>
<dbReference type="EMBL" id="QSHM01000015">
    <property type="protein sequence ID" value="RHC11996.1"/>
    <property type="molecule type" value="Genomic_DNA"/>
</dbReference>
<dbReference type="EMBL" id="CZBU01000003">
    <property type="protein sequence ID" value="CUQ76779.1"/>
    <property type="molecule type" value="Genomic_DNA"/>
</dbReference>
<evidence type="ECO:0000313" key="12">
    <source>
        <dbReference type="Proteomes" id="UP000285201"/>
    </source>
</evidence>
<dbReference type="Proteomes" id="UP000481964">
    <property type="component" value="Unassembled WGS sequence"/>
</dbReference>
<reference evidence="11 12" key="2">
    <citation type="submission" date="2018-08" db="EMBL/GenBank/DDBJ databases">
        <title>A genome reference for cultivated species of the human gut microbiota.</title>
        <authorList>
            <person name="Zou Y."/>
            <person name="Xue W."/>
            <person name="Luo G."/>
        </authorList>
    </citation>
    <scope>NUCLEOTIDE SEQUENCE [LARGE SCALE GENOMIC DNA]</scope>
    <source>
        <strain evidence="8 12">AF36-7BH</strain>
        <strain evidence="7 11">AM32-2AC</strain>
        <strain evidence="6 13">AM37-3BH</strain>
    </source>
</reference>
<dbReference type="Proteomes" id="UP000285201">
    <property type="component" value="Unassembled WGS sequence"/>
</dbReference>
<dbReference type="AlphaFoldDB" id="A0A174YVS1"/>
<evidence type="ECO:0000313" key="5">
    <source>
        <dbReference type="EMBL" id="MSC56234.1"/>
    </source>
</evidence>
<evidence type="ECO:0000313" key="8">
    <source>
        <dbReference type="EMBL" id="RHL65483.1"/>
    </source>
</evidence>
<feature type="region of interest" description="Disordered" evidence="1">
    <location>
        <begin position="61"/>
        <end position="86"/>
    </location>
</feature>
<reference evidence="5 14" key="3">
    <citation type="journal article" date="2019" name="Nat. Med.">
        <title>A library of human gut bacterial isolates paired with longitudinal multiomics data enables mechanistic microbiome research.</title>
        <authorList>
            <person name="Poyet M."/>
            <person name="Groussin M."/>
            <person name="Gibbons S.M."/>
            <person name="Avila-Pacheco J."/>
            <person name="Jiang X."/>
            <person name="Kearney S.M."/>
            <person name="Perrotta A.R."/>
            <person name="Berdy B."/>
            <person name="Zhao S."/>
            <person name="Lieberman T.D."/>
            <person name="Swanson P.K."/>
            <person name="Smith M."/>
            <person name="Roesemann S."/>
            <person name="Alexander J.E."/>
            <person name="Rich S.A."/>
            <person name="Livny J."/>
            <person name="Vlamakis H."/>
            <person name="Clish C."/>
            <person name="Bullock K."/>
            <person name="Deik A."/>
            <person name="Scott J."/>
            <person name="Pierce K.A."/>
            <person name="Xavier R.J."/>
            <person name="Alm E.J."/>
        </authorList>
    </citation>
    <scope>NUCLEOTIDE SEQUENCE [LARGE SCALE GENOMIC DNA]</scope>
    <source>
        <strain evidence="5 14">BIOML-A1</strain>
    </source>
</reference>